<feature type="domain" description="Acetyl xylan esterase" evidence="1">
    <location>
        <begin position="22"/>
        <end position="221"/>
    </location>
</feature>
<dbReference type="InterPro" id="IPR008391">
    <property type="entry name" value="AXE1_dom"/>
</dbReference>
<name>A0A381UFS4_9ZZZZ</name>
<reference evidence="2" key="1">
    <citation type="submission" date="2018-05" db="EMBL/GenBank/DDBJ databases">
        <authorList>
            <person name="Lanie J.A."/>
            <person name="Ng W.-L."/>
            <person name="Kazmierczak K.M."/>
            <person name="Andrzejewski T.M."/>
            <person name="Davidsen T.M."/>
            <person name="Wayne K.J."/>
            <person name="Tettelin H."/>
            <person name="Glass J.I."/>
            <person name="Rusch D."/>
            <person name="Podicherti R."/>
            <person name="Tsui H.-C.T."/>
            <person name="Winkler M.E."/>
        </authorList>
    </citation>
    <scope>NUCLEOTIDE SEQUENCE</scope>
</reference>
<dbReference type="Gene3D" id="3.40.50.1820">
    <property type="entry name" value="alpha/beta hydrolase"/>
    <property type="match status" value="1"/>
</dbReference>
<proteinExistence type="predicted"/>
<dbReference type="EMBL" id="UINC01006348">
    <property type="protein sequence ID" value="SVA26990.1"/>
    <property type="molecule type" value="Genomic_DNA"/>
</dbReference>
<dbReference type="SUPFAM" id="SSF53474">
    <property type="entry name" value="alpha/beta-Hydrolases"/>
    <property type="match status" value="1"/>
</dbReference>
<sequence length="601" mass="67989">MILLATCIAVHAADSLPPLKKVPQNVTELWAGYDPQKEPLRTEVVREWEEDGVVVRYLRYYIGSFKGKSAWMAAFYAFPKNAKNIPGVLHMHGGGQRANLTLVKFHASQGYGALSVNWGGKPMEGAKSGEANTDWGAVDPTQNNVHGYFNMEPGEKFLDAQESPRNCNWFLLTIGCRRGLTFLQQQPEVDGKRLGIRGHSMGGNLTMYVAGSDPRVKVASPSVGGSGYRTYSRYGLLPQIRKVKGDLELFRRTMGYQFYAPRITAPLLHLGASNDFHGQMDATYATGAKVNESVLQRFVFAPHFNHRFYPEQQVARILWLDQHLKGGLKLPETPASELKLKPVPVLRVTPSKRLPVNRVDIYYSVDPDARSRFWRDAQAKQNDNTWSAKLPLMDLNQPLFAFANVYYQLPNPSALPRNQQIEEVCISSLLHEAKPEALEGAGVKTSSRTERIIDDFRRGFHDWYTINGNHRPLWQYWTRKVTDPKWRGPKDAKLALTIQSEQPNVLGIVLHENTWRRYRGKKRTYVAEVNLKGGKAETVTLDFGDFKNVTDGVLLKSWDELDELGFVAKTTIRGAKPIEVAADPWQGPKPVFKRLEWQLKD</sequence>
<dbReference type="PANTHER" id="PTHR40111">
    <property type="entry name" value="CEPHALOSPORIN-C DEACETYLASE"/>
    <property type="match status" value="1"/>
</dbReference>
<dbReference type="InterPro" id="IPR039069">
    <property type="entry name" value="CE7"/>
</dbReference>
<evidence type="ECO:0000259" key="1">
    <source>
        <dbReference type="Pfam" id="PF05448"/>
    </source>
</evidence>
<dbReference type="PANTHER" id="PTHR40111:SF1">
    <property type="entry name" value="CEPHALOSPORIN-C DEACETYLASE"/>
    <property type="match status" value="1"/>
</dbReference>
<dbReference type="Pfam" id="PF05448">
    <property type="entry name" value="AXE1"/>
    <property type="match status" value="1"/>
</dbReference>
<evidence type="ECO:0000313" key="2">
    <source>
        <dbReference type="EMBL" id="SVA26990.1"/>
    </source>
</evidence>
<organism evidence="2">
    <name type="scientific">marine metagenome</name>
    <dbReference type="NCBI Taxonomy" id="408172"/>
    <lineage>
        <taxon>unclassified sequences</taxon>
        <taxon>metagenomes</taxon>
        <taxon>ecological metagenomes</taxon>
    </lineage>
</organism>
<dbReference type="InterPro" id="IPR029058">
    <property type="entry name" value="AB_hydrolase_fold"/>
</dbReference>
<dbReference type="GO" id="GO:0005976">
    <property type="term" value="P:polysaccharide metabolic process"/>
    <property type="evidence" value="ECO:0007669"/>
    <property type="project" value="TreeGrafter"/>
</dbReference>
<dbReference type="AlphaFoldDB" id="A0A381UFS4"/>
<protein>
    <recommendedName>
        <fullName evidence="1">Acetyl xylan esterase domain-containing protein</fullName>
    </recommendedName>
</protein>
<dbReference type="GO" id="GO:0052689">
    <property type="term" value="F:carboxylic ester hydrolase activity"/>
    <property type="evidence" value="ECO:0007669"/>
    <property type="project" value="TreeGrafter"/>
</dbReference>
<accession>A0A381UFS4</accession>
<gene>
    <name evidence="2" type="ORF">METZ01_LOCUS79844</name>
</gene>